<feature type="transmembrane region" description="Helical" evidence="1">
    <location>
        <begin position="192"/>
        <end position="213"/>
    </location>
</feature>
<gene>
    <name evidence="2" type="ORF">NDI37_22995</name>
</gene>
<feature type="transmembrane region" description="Helical" evidence="1">
    <location>
        <begin position="21"/>
        <end position="42"/>
    </location>
</feature>
<comment type="caution">
    <text evidence="2">The sequence shown here is derived from an EMBL/GenBank/DDBJ whole genome shotgun (WGS) entry which is preliminary data.</text>
</comment>
<proteinExistence type="predicted"/>
<reference evidence="2 3" key="1">
    <citation type="submission" date="2022-04" db="EMBL/GenBank/DDBJ databases">
        <title>Positive selection, recombination, and allopatry shape intraspecific diversity of widespread and dominant cyanobacteria.</title>
        <authorList>
            <person name="Wei J."/>
            <person name="Shu W."/>
            <person name="Hu C."/>
        </authorList>
    </citation>
    <scope>NUCLEOTIDE SEQUENCE [LARGE SCALE GENOMIC DNA]</scope>
    <source>
        <strain evidence="2 3">GB2-A5</strain>
    </source>
</reference>
<keyword evidence="1" id="KW-0812">Transmembrane</keyword>
<evidence type="ECO:0000256" key="1">
    <source>
        <dbReference type="SAM" id="Phobius"/>
    </source>
</evidence>
<keyword evidence="3" id="KW-1185">Reference proteome</keyword>
<dbReference type="Proteomes" id="UP001442494">
    <property type="component" value="Unassembled WGS sequence"/>
</dbReference>
<organism evidence="2 3">
    <name type="scientific">Funiculus sociatus GB2-A5</name>
    <dbReference type="NCBI Taxonomy" id="2933946"/>
    <lineage>
        <taxon>Bacteria</taxon>
        <taxon>Bacillati</taxon>
        <taxon>Cyanobacteriota</taxon>
        <taxon>Cyanophyceae</taxon>
        <taxon>Coleofasciculales</taxon>
        <taxon>Coleofasciculaceae</taxon>
        <taxon>Funiculus</taxon>
    </lineage>
</organism>
<sequence length="473" mass="55543">MTPQKIANRPKSRRHLWYERVMALLALANLGLVAFDLSYVPLRDFYLREFRSLTQVYDPIKAIEPHRETQRYLETVENLKVELQKPTGLQSPRVETLLQELRDRSVEMIETNPFQEANKTGTLEKIKNRMRRRIGNDSAKQSFITFWSLPYLSQNWEKWEKEIAFYNQEIQPLIATNYFRQIGETGYFDDHFWLIDIWFIIPFAIEFLARTYYIHRTRIGLTWIEAMLWRWYDIFMLLPFWRLLRIITVALRLHQAKLLNLEPVRLQVNRGLAANFAEELAEVIVIRVINQTQSSIRRGELRRLIANKEARPYIDINNVNEVEAIANLLMKITVYQVLPKIQPDLEAILKHNIDKILQSSPAYRGLQQVPGLGTIPAQITENLVREISQAAYQTLTSSLEDDPVGAELSRQLMEHFTQALGSEVQRQQTIQKIQSLLIDMLEEIKLNYVQNLSEGDLEQVLEEKRAISQIVKR</sequence>
<feature type="transmembrane region" description="Helical" evidence="1">
    <location>
        <begin position="234"/>
        <end position="253"/>
    </location>
</feature>
<protein>
    <recommendedName>
        <fullName evidence="4">Uridine phosphorylase</fullName>
    </recommendedName>
</protein>
<evidence type="ECO:0000313" key="3">
    <source>
        <dbReference type="Proteomes" id="UP001442494"/>
    </source>
</evidence>
<name>A0ABV0JXH2_9CYAN</name>
<keyword evidence="1" id="KW-1133">Transmembrane helix</keyword>
<evidence type="ECO:0008006" key="4">
    <source>
        <dbReference type="Google" id="ProtNLM"/>
    </source>
</evidence>
<accession>A0ABV0JXH2</accession>
<evidence type="ECO:0000313" key="2">
    <source>
        <dbReference type="EMBL" id="MEP0867322.1"/>
    </source>
</evidence>
<keyword evidence="1" id="KW-0472">Membrane</keyword>
<dbReference type="EMBL" id="JAMPKK010000066">
    <property type="protein sequence ID" value="MEP0867322.1"/>
    <property type="molecule type" value="Genomic_DNA"/>
</dbReference>